<sequence precursor="true">MKRRNFLKYALSSAVAAAAGGTLSKAASADNSRPNVLLIMADDCTYNDLPIYGGQNAITPNINKLANEGLVFNKAYLSEAMCLPCRSELQSGLYPVSNGASWNHSFCRPDIKTAPHYLDKLGYRAGLAGKRHIRPESIFPFEFLNGFDQNCVRNPTQPHDTKYIKRFMEDDSAPFYLTVALVEPHVPWVMGDASQYPNNDIKLPPNLADTPKTRTNFGKYLAEITYMDSQVGDVLQALEETGKADNTLVLFSSEQGSQFPGNKWTNWDTGVHTGLIARWPGVTPAGQRTDALVQYCDFLPTILDLGGANPKQFKFDGSSFLEVIKGNTNKHRDYVFGIHNNVPEGPPYPIRTVFDGQYRYIRNLSPDRIYIEKHLMGNMDYWHSWVSNCFNNEDMYDLVERYVRRPAEQLYKTTDDPYELNNLAEDPKYATIKQRLSDRLDKWMADENDPGAPIDTMEALEASRDLNHIY</sequence>
<keyword evidence="4" id="KW-1185">Reference proteome</keyword>
<dbReference type="STRING" id="1941349.STSP1_01854"/>
<evidence type="ECO:0000313" key="4">
    <source>
        <dbReference type="Proteomes" id="UP000193334"/>
    </source>
</evidence>
<dbReference type="KEGG" id="pbp:STSP1_01854"/>
<dbReference type="Gene3D" id="3.40.720.10">
    <property type="entry name" value="Alkaline Phosphatase, subunit A"/>
    <property type="match status" value="1"/>
</dbReference>
<organism evidence="3 4">
    <name type="scientific">Sedimentisphaera salicampi</name>
    <dbReference type="NCBI Taxonomy" id="1941349"/>
    <lineage>
        <taxon>Bacteria</taxon>
        <taxon>Pseudomonadati</taxon>
        <taxon>Planctomycetota</taxon>
        <taxon>Phycisphaerae</taxon>
        <taxon>Sedimentisphaerales</taxon>
        <taxon>Sedimentisphaeraceae</taxon>
        <taxon>Sedimentisphaera</taxon>
    </lineage>
</organism>
<name>A0A1W6LNV0_9BACT</name>
<gene>
    <name evidence="3" type="primary">betC_6</name>
    <name evidence="3" type="ORF">STSP1_01854</name>
</gene>
<dbReference type="InterPro" id="IPR006311">
    <property type="entry name" value="TAT_signal"/>
</dbReference>
<evidence type="ECO:0000313" key="3">
    <source>
        <dbReference type="EMBL" id="ARN57447.1"/>
    </source>
</evidence>
<dbReference type="PROSITE" id="PS51318">
    <property type="entry name" value="TAT"/>
    <property type="match status" value="1"/>
</dbReference>
<reference evidence="4" key="1">
    <citation type="submission" date="2017-04" db="EMBL/GenBank/DDBJ databases">
        <title>Comparative genomics and description of representatives of a novel lineage of planctomycetes thriving in anoxic sediments.</title>
        <authorList>
            <person name="Spring S."/>
            <person name="Bunk B."/>
            <person name="Sproer C."/>
        </authorList>
    </citation>
    <scope>NUCLEOTIDE SEQUENCE [LARGE SCALE GENOMIC DNA]</scope>
    <source>
        <strain evidence="4">ST-PulAB-D4</strain>
    </source>
</reference>
<feature type="domain" description="Sulfatase N-terminal" evidence="2">
    <location>
        <begin position="34"/>
        <end position="307"/>
    </location>
</feature>
<dbReference type="Pfam" id="PF00884">
    <property type="entry name" value="Sulfatase"/>
    <property type="match status" value="1"/>
</dbReference>
<evidence type="ECO:0000256" key="1">
    <source>
        <dbReference type="SAM" id="SignalP"/>
    </source>
</evidence>
<dbReference type="InterPro" id="IPR017850">
    <property type="entry name" value="Alkaline_phosphatase_core_sf"/>
</dbReference>
<accession>A0A1W6LNV0</accession>
<dbReference type="InterPro" id="IPR000917">
    <property type="entry name" value="Sulfatase_N"/>
</dbReference>
<dbReference type="PANTHER" id="PTHR43751:SF1">
    <property type="entry name" value="SULFATASE ATSG-RELATED"/>
    <property type="match status" value="1"/>
</dbReference>
<dbReference type="CDD" id="cd16027">
    <property type="entry name" value="SGSH"/>
    <property type="match status" value="1"/>
</dbReference>
<dbReference type="InterPro" id="IPR052701">
    <property type="entry name" value="GAG_Ulvan_Degrading_Sulfatases"/>
</dbReference>
<protein>
    <submittedName>
        <fullName evidence="3">Choline-sulfatase</fullName>
        <ecNumber evidence="3">3.1.6.6</ecNumber>
    </submittedName>
</protein>
<dbReference type="PANTHER" id="PTHR43751">
    <property type="entry name" value="SULFATASE"/>
    <property type="match status" value="1"/>
</dbReference>
<dbReference type="EMBL" id="CP021023">
    <property type="protein sequence ID" value="ARN57447.1"/>
    <property type="molecule type" value="Genomic_DNA"/>
</dbReference>
<proteinExistence type="predicted"/>
<dbReference type="Proteomes" id="UP000193334">
    <property type="component" value="Chromosome"/>
</dbReference>
<evidence type="ECO:0000259" key="2">
    <source>
        <dbReference type="Pfam" id="PF00884"/>
    </source>
</evidence>
<dbReference type="EC" id="3.1.6.6" evidence="3"/>
<dbReference type="RefSeq" id="WP_085756089.1">
    <property type="nucleotide sequence ID" value="NZ_CP021023.1"/>
</dbReference>
<dbReference type="OrthoDB" id="9803751at2"/>
<keyword evidence="1" id="KW-0732">Signal</keyword>
<feature type="chain" id="PRO_5013094402" evidence="1">
    <location>
        <begin position="30"/>
        <end position="470"/>
    </location>
</feature>
<keyword evidence="3" id="KW-0378">Hydrolase</keyword>
<dbReference type="AlphaFoldDB" id="A0A1W6LNV0"/>
<dbReference type="SUPFAM" id="SSF53649">
    <property type="entry name" value="Alkaline phosphatase-like"/>
    <property type="match status" value="1"/>
</dbReference>
<feature type="signal peptide" evidence="1">
    <location>
        <begin position="1"/>
        <end position="29"/>
    </location>
</feature>
<dbReference type="GO" id="GO:0047753">
    <property type="term" value="F:choline-sulfatase activity"/>
    <property type="evidence" value="ECO:0007669"/>
    <property type="project" value="UniProtKB-EC"/>
</dbReference>